<dbReference type="EnsemblMetazoa" id="AALFPA23_016844.R24589">
    <property type="protein sequence ID" value="AALFPA23_016844.P24589"/>
    <property type="gene ID" value="AALFPA23_016844"/>
</dbReference>
<sequence length="282" mass="31313">MAYHSAADDIEDEISSWGYTTTFSDYERSLQATGSQQPQTKVGGRGRGILNPQHMSSVRLASEISDLKVHSFPMGHLPTSKEILACSAENEITPMLRQLGLSSRDDEIHSKNTRKNIVASEEIRIDGNVPVILNSELFRNAGQIQDEGIDEPENFDPEQPVPEQFSTIPELAIAEEDDIHVVENISKQSKSKTSDLTNSSIDSAVTTSSTSSNQSKKNAKEGKGKKKKWRKLTADELKSSEPQRDRYEEVYSVGVHDNSLGNYYTARQLHGESGIKGWSSHY</sequence>
<evidence type="ECO:0000313" key="3">
    <source>
        <dbReference type="Proteomes" id="UP000069940"/>
    </source>
</evidence>
<dbReference type="RefSeq" id="XP_029709107.1">
    <property type="nucleotide sequence ID" value="XM_029853247.2"/>
</dbReference>
<protein>
    <submittedName>
        <fullName evidence="2">Uncharacterized protein</fullName>
    </submittedName>
</protein>
<dbReference type="EnsemblMetazoa" id="AALFPA23_016844.R24590">
    <property type="protein sequence ID" value="AALFPA23_016844.P24590"/>
    <property type="gene ID" value="AALFPA23_016844"/>
</dbReference>
<accession>A0ABM1ZBA9</accession>
<feature type="region of interest" description="Disordered" evidence="1">
    <location>
        <begin position="31"/>
        <end position="51"/>
    </location>
</feature>
<feature type="region of interest" description="Disordered" evidence="1">
    <location>
        <begin position="185"/>
        <end position="247"/>
    </location>
</feature>
<dbReference type="RefSeq" id="XP_029709106.1">
    <property type="nucleotide sequence ID" value="XM_029853246.2"/>
</dbReference>
<evidence type="ECO:0000256" key="1">
    <source>
        <dbReference type="SAM" id="MobiDB-lite"/>
    </source>
</evidence>
<feature type="compositionally biased region" description="Basic and acidic residues" evidence="1">
    <location>
        <begin position="232"/>
        <end position="247"/>
    </location>
</feature>
<dbReference type="Proteomes" id="UP000069940">
    <property type="component" value="Unassembled WGS sequence"/>
</dbReference>
<organism evidence="2 3">
    <name type="scientific">Aedes albopictus</name>
    <name type="common">Asian tiger mosquito</name>
    <name type="synonym">Stegomyia albopicta</name>
    <dbReference type="NCBI Taxonomy" id="7160"/>
    <lineage>
        <taxon>Eukaryota</taxon>
        <taxon>Metazoa</taxon>
        <taxon>Ecdysozoa</taxon>
        <taxon>Arthropoda</taxon>
        <taxon>Hexapoda</taxon>
        <taxon>Insecta</taxon>
        <taxon>Pterygota</taxon>
        <taxon>Neoptera</taxon>
        <taxon>Endopterygota</taxon>
        <taxon>Diptera</taxon>
        <taxon>Nematocera</taxon>
        <taxon>Culicoidea</taxon>
        <taxon>Culicidae</taxon>
        <taxon>Culicinae</taxon>
        <taxon>Aedini</taxon>
        <taxon>Aedes</taxon>
        <taxon>Stegomyia</taxon>
    </lineage>
</organism>
<reference evidence="3" key="1">
    <citation type="journal article" date="2015" name="Proc. Natl. Acad. Sci. U.S.A.">
        <title>Genome sequence of the Asian Tiger mosquito, Aedes albopictus, reveals insights into its biology, genetics, and evolution.</title>
        <authorList>
            <person name="Chen X.G."/>
            <person name="Jiang X."/>
            <person name="Gu J."/>
            <person name="Xu M."/>
            <person name="Wu Y."/>
            <person name="Deng Y."/>
            <person name="Zhang C."/>
            <person name="Bonizzoni M."/>
            <person name="Dermauw W."/>
            <person name="Vontas J."/>
            <person name="Armbruster P."/>
            <person name="Huang X."/>
            <person name="Yang Y."/>
            <person name="Zhang H."/>
            <person name="He W."/>
            <person name="Peng H."/>
            <person name="Liu Y."/>
            <person name="Wu K."/>
            <person name="Chen J."/>
            <person name="Lirakis M."/>
            <person name="Topalis P."/>
            <person name="Van Leeuwen T."/>
            <person name="Hall A.B."/>
            <person name="Jiang X."/>
            <person name="Thorpe C."/>
            <person name="Mueller R.L."/>
            <person name="Sun C."/>
            <person name="Waterhouse R.M."/>
            <person name="Yan G."/>
            <person name="Tu Z.J."/>
            <person name="Fang X."/>
            <person name="James A.A."/>
        </authorList>
    </citation>
    <scope>NUCLEOTIDE SEQUENCE [LARGE SCALE GENOMIC DNA]</scope>
    <source>
        <strain evidence="3">Foshan</strain>
    </source>
</reference>
<reference evidence="2" key="2">
    <citation type="submission" date="2025-05" db="UniProtKB">
        <authorList>
            <consortium name="EnsemblMetazoa"/>
        </authorList>
    </citation>
    <scope>IDENTIFICATION</scope>
    <source>
        <strain evidence="2">Foshan</strain>
    </source>
</reference>
<keyword evidence="3" id="KW-1185">Reference proteome</keyword>
<feature type="compositionally biased region" description="Polar residues" evidence="1">
    <location>
        <begin position="31"/>
        <end position="40"/>
    </location>
</feature>
<evidence type="ECO:0000313" key="2">
    <source>
        <dbReference type="EnsemblMetazoa" id="AALFPA23_016844.P24590"/>
    </source>
</evidence>
<dbReference type="GeneID" id="109417769"/>
<feature type="compositionally biased region" description="Low complexity" evidence="1">
    <location>
        <begin position="198"/>
        <end position="216"/>
    </location>
</feature>
<proteinExistence type="predicted"/>
<name>A0ABM1ZBA9_AEDAL</name>